<gene>
    <name evidence="1" type="ORF">S06H3_17668</name>
</gene>
<accession>X1LTF7</accession>
<feature type="non-terminal residue" evidence="1">
    <location>
        <position position="1"/>
    </location>
</feature>
<dbReference type="PANTHER" id="PTHR13754">
    <property type="entry name" value="METALLO-BETA-LACTAMASE SUPERFAMILY PROTEIN"/>
    <property type="match status" value="1"/>
</dbReference>
<dbReference type="PANTHER" id="PTHR13754:SF13">
    <property type="entry name" value="METALLO-BETA-LACTAMASE SUPERFAMILY PROTEIN (AFU_ORTHOLOGUE AFUA_3G07630)"/>
    <property type="match status" value="1"/>
</dbReference>
<comment type="caution">
    <text evidence="1">The sequence shown here is derived from an EMBL/GenBank/DDBJ whole genome shotgun (WGS) entry which is preliminary data.</text>
</comment>
<organism evidence="1">
    <name type="scientific">marine sediment metagenome</name>
    <dbReference type="NCBI Taxonomy" id="412755"/>
    <lineage>
        <taxon>unclassified sequences</taxon>
        <taxon>metagenomes</taxon>
        <taxon>ecological metagenomes</taxon>
    </lineage>
</organism>
<dbReference type="Gene3D" id="3.60.15.10">
    <property type="entry name" value="Ribonuclease Z/Hydroxyacylglutathione hydrolase-like"/>
    <property type="match status" value="1"/>
</dbReference>
<proteinExistence type="predicted"/>
<reference evidence="1" key="1">
    <citation type="journal article" date="2014" name="Front. Microbiol.">
        <title>High frequency of phylogenetically diverse reductive dehalogenase-homologous genes in deep subseafloor sedimentary metagenomes.</title>
        <authorList>
            <person name="Kawai M."/>
            <person name="Futagami T."/>
            <person name="Toyoda A."/>
            <person name="Takaki Y."/>
            <person name="Nishi S."/>
            <person name="Hori S."/>
            <person name="Arai W."/>
            <person name="Tsubouchi T."/>
            <person name="Morono Y."/>
            <person name="Uchiyama I."/>
            <person name="Ito T."/>
            <person name="Fujiyama A."/>
            <person name="Inagaki F."/>
            <person name="Takami H."/>
        </authorList>
    </citation>
    <scope>NUCLEOTIDE SEQUENCE</scope>
    <source>
        <strain evidence="1">Expedition CK06-06</strain>
    </source>
</reference>
<name>X1LTF7_9ZZZZ</name>
<protein>
    <recommendedName>
        <fullName evidence="2">MBL fold metallo-hydrolase</fullName>
    </recommendedName>
</protein>
<dbReference type="GO" id="GO:0016740">
    <property type="term" value="F:transferase activity"/>
    <property type="evidence" value="ECO:0007669"/>
    <property type="project" value="TreeGrafter"/>
</dbReference>
<dbReference type="EMBL" id="BARV01008855">
    <property type="protein sequence ID" value="GAI09081.1"/>
    <property type="molecule type" value="Genomic_DNA"/>
</dbReference>
<evidence type="ECO:0008006" key="2">
    <source>
        <dbReference type="Google" id="ProtNLM"/>
    </source>
</evidence>
<evidence type="ECO:0000313" key="1">
    <source>
        <dbReference type="EMBL" id="GAI09081.1"/>
    </source>
</evidence>
<dbReference type="InterPro" id="IPR052926">
    <property type="entry name" value="Metallo-beta-lactamase_dom"/>
</dbReference>
<dbReference type="AlphaFoldDB" id="X1LTF7"/>
<dbReference type="InterPro" id="IPR036866">
    <property type="entry name" value="RibonucZ/Hydroxyglut_hydro"/>
</dbReference>
<sequence length="92" mass="10440">AKDLLNEDVLLVMGGFHLGAKSNIEIEKIVSNFRKLGVRYTGPCHCSGDVTRQLFGKEYEKNFINVGVGKVIEIKNLDLINKNVKKEIRFFE</sequence>